<proteinExistence type="predicted"/>
<dbReference type="Proteomes" id="UP001445076">
    <property type="component" value="Unassembled WGS sequence"/>
</dbReference>
<comment type="caution">
    <text evidence="2">The sequence shown here is derived from an EMBL/GenBank/DDBJ whole genome shotgun (WGS) entry which is preliminary data.</text>
</comment>
<dbReference type="InterPro" id="IPR011037">
    <property type="entry name" value="Pyrv_Knase-like_insert_dom_sf"/>
</dbReference>
<dbReference type="PANTHER" id="PTHR14237">
    <property type="entry name" value="MOLYBDOPTERIN COFACTOR SULFURASE MOSC"/>
    <property type="match status" value="1"/>
</dbReference>
<keyword evidence="3" id="KW-1185">Reference proteome</keyword>
<sequence>NVKGVDCGDEVADMLTRVVSQGKTKLRLLYRGDVVKNRPARRFDYYDFPKIRNSDTLYYAENCAYMIGTESSLEDLNSRLSEPITMSQFRANIVVRGSAPSDEDDWAYVKIGRVVFRKVKPCQRCLLTTVDPVKGERHPKMEPLTTLRTFRSLKEPAKLAKAWATSPLFGINMAIDVTGPVAVGDKVLVARTSKNPALTVF</sequence>
<gene>
    <name evidence="2" type="ORF">OTU49_006387</name>
</gene>
<dbReference type="EMBL" id="JARKIK010000053">
    <property type="protein sequence ID" value="KAK8733605.1"/>
    <property type="molecule type" value="Genomic_DNA"/>
</dbReference>
<dbReference type="SUPFAM" id="SSF50800">
    <property type="entry name" value="PK beta-barrel domain-like"/>
    <property type="match status" value="1"/>
</dbReference>
<feature type="non-terminal residue" evidence="2">
    <location>
        <position position="1"/>
    </location>
</feature>
<name>A0AAW0WN29_CHEQU</name>
<feature type="domain" description="MOSC" evidence="1">
    <location>
        <begin position="38"/>
        <end position="190"/>
    </location>
</feature>
<dbReference type="PROSITE" id="PS51340">
    <property type="entry name" value="MOSC"/>
    <property type="match status" value="1"/>
</dbReference>
<dbReference type="Pfam" id="PF03473">
    <property type="entry name" value="MOSC"/>
    <property type="match status" value="1"/>
</dbReference>
<organism evidence="2 3">
    <name type="scientific">Cherax quadricarinatus</name>
    <name type="common">Australian red claw crayfish</name>
    <dbReference type="NCBI Taxonomy" id="27406"/>
    <lineage>
        <taxon>Eukaryota</taxon>
        <taxon>Metazoa</taxon>
        <taxon>Ecdysozoa</taxon>
        <taxon>Arthropoda</taxon>
        <taxon>Crustacea</taxon>
        <taxon>Multicrustacea</taxon>
        <taxon>Malacostraca</taxon>
        <taxon>Eumalacostraca</taxon>
        <taxon>Eucarida</taxon>
        <taxon>Decapoda</taxon>
        <taxon>Pleocyemata</taxon>
        <taxon>Astacidea</taxon>
        <taxon>Parastacoidea</taxon>
        <taxon>Parastacidae</taxon>
        <taxon>Cherax</taxon>
    </lineage>
</organism>
<dbReference type="GO" id="GO:0030151">
    <property type="term" value="F:molybdenum ion binding"/>
    <property type="evidence" value="ECO:0007669"/>
    <property type="project" value="InterPro"/>
</dbReference>
<evidence type="ECO:0000259" key="1">
    <source>
        <dbReference type="PROSITE" id="PS51340"/>
    </source>
</evidence>
<evidence type="ECO:0000313" key="3">
    <source>
        <dbReference type="Proteomes" id="UP001445076"/>
    </source>
</evidence>
<dbReference type="GO" id="GO:0030170">
    <property type="term" value="F:pyridoxal phosphate binding"/>
    <property type="evidence" value="ECO:0007669"/>
    <property type="project" value="InterPro"/>
</dbReference>
<reference evidence="2 3" key="1">
    <citation type="journal article" date="2024" name="BMC Genomics">
        <title>Genome assembly of redclaw crayfish (Cherax quadricarinatus) provides insights into its immune adaptation and hypoxia tolerance.</title>
        <authorList>
            <person name="Liu Z."/>
            <person name="Zheng J."/>
            <person name="Li H."/>
            <person name="Fang K."/>
            <person name="Wang S."/>
            <person name="He J."/>
            <person name="Zhou D."/>
            <person name="Weng S."/>
            <person name="Chi M."/>
            <person name="Gu Z."/>
            <person name="He J."/>
            <person name="Li F."/>
            <person name="Wang M."/>
        </authorList>
    </citation>
    <scope>NUCLEOTIDE SEQUENCE [LARGE SCALE GENOMIC DNA]</scope>
    <source>
        <strain evidence="2">ZL_2023a</strain>
    </source>
</reference>
<dbReference type="PANTHER" id="PTHR14237:SF19">
    <property type="entry name" value="MITOCHONDRIAL AMIDOXIME REDUCING COMPONENT 1"/>
    <property type="match status" value="1"/>
</dbReference>
<dbReference type="GO" id="GO:0003824">
    <property type="term" value="F:catalytic activity"/>
    <property type="evidence" value="ECO:0007669"/>
    <property type="project" value="InterPro"/>
</dbReference>
<evidence type="ECO:0000313" key="2">
    <source>
        <dbReference type="EMBL" id="KAK8733605.1"/>
    </source>
</evidence>
<dbReference type="InterPro" id="IPR005302">
    <property type="entry name" value="MoCF_Sase_C"/>
</dbReference>
<accession>A0AAW0WN29</accession>
<protein>
    <recommendedName>
        <fullName evidence="1">MOSC domain-containing protein</fullName>
    </recommendedName>
</protein>
<dbReference type="AlphaFoldDB" id="A0AAW0WN29"/>